<sequence>MVEPGLQGDIICPLSYNLTCQLLTNIVSDYTSEDYLERQCGRNE</sequence>
<evidence type="ECO:0000313" key="1">
    <source>
        <dbReference type="EMBL" id="MBX67427.1"/>
    </source>
</evidence>
<dbReference type="AlphaFoldDB" id="A0A2P2QKK7"/>
<organism evidence="1">
    <name type="scientific">Rhizophora mucronata</name>
    <name type="common">Asiatic mangrove</name>
    <dbReference type="NCBI Taxonomy" id="61149"/>
    <lineage>
        <taxon>Eukaryota</taxon>
        <taxon>Viridiplantae</taxon>
        <taxon>Streptophyta</taxon>
        <taxon>Embryophyta</taxon>
        <taxon>Tracheophyta</taxon>
        <taxon>Spermatophyta</taxon>
        <taxon>Magnoliopsida</taxon>
        <taxon>eudicotyledons</taxon>
        <taxon>Gunneridae</taxon>
        <taxon>Pentapetalae</taxon>
        <taxon>rosids</taxon>
        <taxon>fabids</taxon>
        <taxon>Malpighiales</taxon>
        <taxon>Rhizophoraceae</taxon>
        <taxon>Rhizophora</taxon>
    </lineage>
</organism>
<name>A0A2P2QKK7_RHIMU</name>
<reference evidence="1" key="1">
    <citation type="submission" date="2018-02" db="EMBL/GenBank/DDBJ databases">
        <title>Rhizophora mucronata_Transcriptome.</title>
        <authorList>
            <person name="Meera S.P."/>
            <person name="Sreeshan A."/>
            <person name="Augustine A."/>
        </authorList>
    </citation>
    <scope>NUCLEOTIDE SEQUENCE</scope>
    <source>
        <tissue evidence="1">Leaf</tissue>
    </source>
</reference>
<proteinExistence type="predicted"/>
<accession>A0A2P2QKK7</accession>
<protein>
    <submittedName>
        <fullName evidence="1">Uncharacterized protein</fullName>
    </submittedName>
</protein>
<dbReference type="EMBL" id="GGEC01086943">
    <property type="protein sequence ID" value="MBX67427.1"/>
    <property type="molecule type" value="Transcribed_RNA"/>
</dbReference>